<accession>I0V5I2</accession>
<dbReference type="eggNOG" id="COG0736">
    <property type="taxonomic scope" value="Bacteria"/>
</dbReference>
<dbReference type="AlphaFoldDB" id="I0V5I2"/>
<proteinExistence type="predicted"/>
<name>I0V5I2_9PSEU</name>
<dbReference type="Proteomes" id="UP000004691">
    <property type="component" value="Unassembled WGS sequence"/>
</dbReference>
<sequence>MTSGTTVREVASPGALLTEAGSEPVSWACATVSFAGVRSPAALVDPLPLEVVFTRAERIRSGSGRTVQHWAGRLAAKCAVLRLLGLDPAHRANADLLGEVEILPRPSVFCTRTTACLHGHPPGVRLPAALRDRVETGTRIGVSISHAASTAIAVALASAPLPEDDTDRYGSDEYEDGNER</sequence>
<dbReference type="STRING" id="882086.SacxiDRAFT_3179"/>
<evidence type="ECO:0000313" key="2">
    <source>
        <dbReference type="EMBL" id="EID55385.1"/>
    </source>
</evidence>
<dbReference type="HOGENOM" id="CLU_1721020_0_0_11"/>
<keyword evidence="2" id="KW-0808">Transferase</keyword>
<keyword evidence="3" id="KW-1185">Reference proteome</keyword>
<dbReference type="InterPro" id="IPR037143">
    <property type="entry name" value="4-PPantetheinyl_Trfase_dom_sf"/>
</dbReference>
<feature type="region of interest" description="Disordered" evidence="1">
    <location>
        <begin position="161"/>
        <end position="180"/>
    </location>
</feature>
<feature type="compositionally biased region" description="Basic and acidic residues" evidence="1">
    <location>
        <begin position="167"/>
        <end position="180"/>
    </location>
</feature>
<reference evidence="2 3" key="1">
    <citation type="submission" date="2012-01" db="EMBL/GenBank/DDBJ databases">
        <title>Improved High-Quality Draft sequence of Saccharomonospora xinjiangensis XJ-54.</title>
        <authorList>
            <consortium name="US DOE Joint Genome Institute"/>
            <person name="Lucas S."/>
            <person name="Han J."/>
            <person name="Lapidus A."/>
            <person name="Cheng J.-F."/>
            <person name="Goodwin L."/>
            <person name="Pitluck S."/>
            <person name="Peters L."/>
            <person name="Mikhailova N."/>
            <person name="Teshima H."/>
            <person name="Detter J.C."/>
            <person name="Han C."/>
            <person name="Tapia R."/>
            <person name="Land M."/>
            <person name="Hauser L."/>
            <person name="Kyrpides N."/>
            <person name="Ivanova N."/>
            <person name="Pagani I."/>
            <person name="Brambilla E.-M."/>
            <person name="Klenk H.-P."/>
            <person name="Woyke T."/>
        </authorList>
    </citation>
    <scope>NUCLEOTIDE SEQUENCE [LARGE SCALE GENOMIC DNA]</scope>
    <source>
        <strain evidence="2 3">XJ-54</strain>
    </source>
</reference>
<dbReference type="GO" id="GO:0008897">
    <property type="term" value="F:holo-[acyl-carrier-protein] synthase activity"/>
    <property type="evidence" value="ECO:0007669"/>
    <property type="project" value="InterPro"/>
</dbReference>
<gene>
    <name evidence="2" type="ORF">SacxiDRAFT_3179</name>
</gene>
<dbReference type="Gene3D" id="3.90.470.20">
    <property type="entry name" value="4'-phosphopantetheinyl transferase domain"/>
    <property type="match status" value="1"/>
</dbReference>
<protein>
    <submittedName>
        <fullName evidence="2">Phosphopantetheinyl transferase (Holo-ACP synthase)</fullName>
    </submittedName>
</protein>
<organism evidence="2 3">
    <name type="scientific">Saccharomonospora xinjiangensis XJ-54</name>
    <dbReference type="NCBI Taxonomy" id="882086"/>
    <lineage>
        <taxon>Bacteria</taxon>
        <taxon>Bacillati</taxon>
        <taxon>Actinomycetota</taxon>
        <taxon>Actinomycetes</taxon>
        <taxon>Pseudonocardiales</taxon>
        <taxon>Pseudonocardiaceae</taxon>
        <taxon>Saccharomonospora</taxon>
    </lineage>
</organism>
<dbReference type="EMBL" id="JH636049">
    <property type="protein sequence ID" value="EID55385.1"/>
    <property type="molecule type" value="Genomic_DNA"/>
</dbReference>
<evidence type="ECO:0000313" key="3">
    <source>
        <dbReference type="Proteomes" id="UP000004691"/>
    </source>
</evidence>
<dbReference type="RefSeq" id="WP_006239545.1">
    <property type="nucleotide sequence ID" value="NZ_JH636049.1"/>
</dbReference>
<evidence type="ECO:0000256" key="1">
    <source>
        <dbReference type="SAM" id="MobiDB-lite"/>
    </source>
</evidence>
<dbReference type="GO" id="GO:0000287">
    <property type="term" value="F:magnesium ion binding"/>
    <property type="evidence" value="ECO:0007669"/>
    <property type="project" value="InterPro"/>
</dbReference>